<evidence type="ECO:0000313" key="3">
    <source>
        <dbReference type="EMBL" id="QWG10076.1"/>
    </source>
</evidence>
<dbReference type="PANTHER" id="PTHR10963">
    <property type="entry name" value="GLYCOSYL HYDROLASE-RELATED"/>
    <property type="match status" value="1"/>
</dbReference>
<evidence type="ECO:0000259" key="2">
    <source>
        <dbReference type="PROSITE" id="PS51762"/>
    </source>
</evidence>
<dbReference type="Pfam" id="PF00722">
    <property type="entry name" value="Glyco_hydro_16"/>
    <property type="match status" value="1"/>
</dbReference>
<dbReference type="Gene3D" id="2.60.120.260">
    <property type="entry name" value="Galactose-binding domain-like"/>
    <property type="match status" value="1"/>
</dbReference>
<dbReference type="InterPro" id="IPR050546">
    <property type="entry name" value="Glycosyl_Hydrlase_16"/>
</dbReference>
<gene>
    <name evidence="3" type="ORF">KM029_20555</name>
</gene>
<dbReference type="Gene3D" id="2.60.120.200">
    <property type="match status" value="1"/>
</dbReference>
<dbReference type="SUPFAM" id="SSF49899">
    <property type="entry name" value="Concanavalin A-like lectins/glucanases"/>
    <property type="match status" value="1"/>
</dbReference>
<dbReference type="PROSITE" id="PS51762">
    <property type="entry name" value="GH16_2"/>
    <property type="match status" value="1"/>
</dbReference>
<comment type="similarity">
    <text evidence="1">Belongs to the glycosyl hydrolase 16 family.</text>
</comment>
<sequence>MQVNKFHIYILLLFLFSCQQITSNDTPIAEDIEKKQHTPIFSFEPTNEWVLNQEISDDFNDPMIDSTKWFVQGKNNTFYKWKGNAPSEYAEHNVFVKNGKLIIRALWQPNFPFSTATVEGRNYENVTTGAIVSKHTFLNGYLEIRAKTASANICSSVWATGYESGLEIFQQIPTPKTKLSKPLYNVAINNGEKTNKDKLDTYFNYNYDISSNVSSAFHTYGCEWNKNYIKLYFDGTLIYHLKREDLKHAWVLNNPLELWIDTQTKPTYGLPRENELPAQFEIDYIRLWQKKKENLLSQNFFGFEGPFENTNLKSLQKEYTHWNLGKENNQLSISSERAASGNKCLKIMATSNFLNPKFESKTKITAIPKGRYSFEAKIWKEKAGNFQSFIFSSENRLSQIIIPLKHLPNEKWVTIKQHFEVKKDTEIDSFTFQFLTKKSSSSTLYVDDIQLQRI</sequence>
<dbReference type="InterPro" id="IPR013320">
    <property type="entry name" value="ConA-like_dom_sf"/>
</dbReference>
<dbReference type="EMBL" id="CP076129">
    <property type="protein sequence ID" value="QWG10076.1"/>
    <property type="molecule type" value="Genomic_DNA"/>
</dbReference>
<name>A0ABX8H2L9_9BACT</name>
<dbReference type="Proteomes" id="UP000682802">
    <property type="component" value="Chromosome 2"/>
</dbReference>
<dbReference type="InterPro" id="IPR000757">
    <property type="entry name" value="Beta-glucanase-like"/>
</dbReference>
<proteinExistence type="inferred from homology"/>
<evidence type="ECO:0000256" key="1">
    <source>
        <dbReference type="ARBA" id="ARBA00006865"/>
    </source>
</evidence>
<feature type="domain" description="GH16" evidence="2">
    <location>
        <begin position="39"/>
        <end position="293"/>
    </location>
</feature>
<dbReference type="PANTHER" id="PTHR10963:SF55">
    <property type="entry name" value="GLYCOSIDE HYDROLASE FAMILY 16 PROTEIN"/>
    <property type="match status" value="1"/>
</dbReference>
<evidence type="ECO:0000313" key="4">
    <source>
        <dbReference type="Proteomes" id="UP000682802"/>
    </source>
</evidence>
<reference evidence="3 4" key="1">
    <citation type="submission" date="2021-05" db="EMBL/GenBank/DDBJ databases">
        <title>Comparative genomic studies on the polysaccharide-degrading batcterial strains of the Flammeovirga genus.</title>
        <authorList>
            <person name="Zewei F."/>
            <person name="Zheng Z."/>
            <person name="Yu L."/>
            <person name="Ruyue G."/>
            <person name="Yanhong M."/>
            <person name="Yuanyuan C."/>
            <person name="Jingyan G."/>
            <person name="Wenjun H."/>
        </authorList>
    </citation>
    <scope>NUCLEOTIDE SEQUENCE [LARGE SCALE GENOMIC DNA]</scope>
    <source>
        <strain evidence="3 4">YS10</strain>
    </source>
</reference>
<dbReference type="PROSITE" id="PS51257">
    <property type="entry name" value="PROKAR_LIPOPROTEIN"/>
    <property type="match status" value="1"/>
</dbReference>
<protein>
    <submittedName>
        <fullName evidence="3">Family 16 glycosylhydrolase</fullName>
    </submittedName>
</protein>
<keyword evidence="4" id="KW-1185">Reference proteome</keyword>
<accession>A0ABX8H2L9</accession>
<organism evidence="3 4">
    <name type="scientific">Flammeovirga kamogawensis</name>
    <dbReference type="NCBI Taxonomy" id="373891"/>
    <lineage>
        <taxon>Bacteria</taxon>
        <taxon>Pseudomonadati</taxon>
        <taxon>Bacteroidota</taxon>
        <taxon>Cytophagia</taxon>
        <taxon>Cytophagales</taxon>
        <taxon>Flammeovirgaceae</taxon>
        <taxon>Flammeovirga</taxon>
    </lineage>
</organism>
<dbReference type="RefSeq" id="WP_144076729.1">
    <property type="nucleotide sequence ID" value="NZ_CP076129.1"/>
</dbReference>